<dbReference type="InterPro" id="IPR011990">
    <property type="entry name" value="TPR-like_helical_dom_sf"/>
</dbReference>
<dbReference type="PROSITE" id="PS50943">
    <property type="entry name" value="HTH_CROC1"/>
    <property type="match status" value="1"/>
</dbReference>
<evidence type="ECO:0000313" key="2">
    <source>
        <dbReference type="EMBL" id="ALS02050.1"/>
    </source>
</evidence>
<dbReference type="SUPFAM" id="SSF47413">
    <property type="entry name" value="lambda repressor-like DNA-binding domains"/>
    <property type="match status" value="1"/>
</dbReference>
<dbReference type="KEGG" id="ess:ATZ33_11835"/>
<dbReference type="SMART" id="SM00530">
    <property type="entry name" value="HTH_XRE"/>
    <property type="match status" value="1"/>
</dbReference>
<name>A0A0S3KCU4_9ENTE</name>
<feature type="domain" description="HTH cro/C1-type" evidence="1">
    <location>
        <begin position="7"/>
        <end position="60"/>
    </location>
</feature>
<keyword evidence="4" id="KW-1185">Reference proteome</keyword>
<dbReference type="PANTHER" id="PTHR37038">
    <property type="entry name" value="TRANSCRIPTIONAL REGULATOR-RELATED"/>
    <property type="match status" value="1"/>
</dbReference>
<dbReference type="Proteomes" id="UP000183039">
    <property type="component" value="Unassembled WGS sequence"/>
</dbReference>
<dbReference type="Proteomes" id="UP000065511">
    <property type="component" value="Chromosome"/>
</dbReference>
<dbReference type="Gene3D" id="1.25.40.10">
    <property type="entry name" value="Tetratricopeptide repeat domain"/>
    <property type="match status" value="1"/>
</dbReference>
<organism evidence="3 5">
    <name type="scientific">Enterococcus silesiacus</name>
    <dbReference type="NCBI Taxonomy" id="332949"/>
    <lineage>
        <taxon>Bacteria</taxon>
        <taxon>Bacillati</taxon>
        <taxon>Bacillota</taxon>
        <taxon>Bacilli</taxon>
        <taxon>Lactobacillales</taxon>
        <taxon>Enterococcaceae</taxon>
        <taxon>Enterococcus</taxon>
    </lineage>
</organism>
<evidence type="ECO:0000259" key="1">
    <source>
        <dbReference type="PROSITE" id="PS50943"/>
    </source>
</evidence>
<dbReference type="CDD" id="cd00093">
    <property type="entry name" value="HTH_XRE"/>
    <property type="match status" value="1"/>
</dbReference>
<dbReference type="InterPro" id="IPR001387">
    <property type="entry name" value="Cro/C1-type_HTH"/>
</dbReference>
<dbReference type="InterPro" id="IPR053163">
    <property type="entry name" value="HTH-type_regulator_Rgg"/>
</dbReference>
<evidence type="ECO:0000313" key="3">
    <source>
        <dbReference type="EMBL" id="OJG88948.1"/>
    </source>
</evidence>
<dbReference type="OrthoDB" id="2310942at2"/>
<dbReference type="GO" id="GO:0003677">
    <property type="term" value="F:DNA binding"/>
    <property type="evidence" value="ECO:0007669"/>
    <property type="project" value="InterPro"/>
</dbReference>
<dbReference type="NCBIfam" id="TIGR01716">
    <property type="entry name" value="RGG_Cterm"/>
    <property type="match status" value="1"/>
</dbReference>
<protein>
    <recommendedName>
        <fullName evidence="1">HTH cro/C1-type domain-containing protein</fullName>
    </recommendedName>
</protein>
<dbReference type="EMBL" id="JXLC01000024">
    <property type="protein sequence ID" value="OJG88948.1"/>
    <property type="molecule type" value="Genomic_DNA"/>
</dbReference>
<dbReference type="InterPro" id="IPR010057">
    <property type="entry name" value="Transcription_activator_Rgg_C"/>
</dbReference>
<proteinExistence type="predicted"/>
<dbReference type="AlphaFoldDB" id="A0A0S3KCU4"/>
<accession>A0A0S3KCU4</accession>
<dbReference type="RefSeq" id="WP_071878684.1">
    <property type="nucleotide sequence ID" value="NZ_JXLC01000024.1"/>
</dbReference>
<reference evidence="3 5" key="1">
    <citation type="submission" date="2014-12" db="EMBL/GenBank/DDBJ databases">
        <title>Draft genome sequences of 29 type strains of Enterococci.</title>
        <authorList>
            <person name="Zhong Z."/>
            <person name="Sun Z."/>
            <person name="Liu W."/>
            <person name="Zhang W."/>
            <person name="Zhang H."/>
        </authorList>
    </citation>
    <scope>NUCLEOTIDE SEQUENCE [LARGE SCALE GENOMIC DNA]</scope>
    <source>
        <strain evidence="3 5">DSM 22801</strain>
    </source>
</reference>
<evidence type="ECO:0000313" key="4">
    <source>
        <dbReference type="Proteomes" id="UP000065511"/>
    </source>
</evidence>
<evidence type="ECO:0000313" key="5">
    <source>
        <dbReference type="Proteomes" id="UP000183039"/>
    </source>
</evidence>
<sequence length="287" mass="34106">MKIGTTLKNLRTGKNITRQNLVKGIMSVNHYYKVEKNENNLSVDKCIKILSRLNVTFDEFLFIANDYKNNSKKLVGDTAINLYYSGQNTQEELQELQEKCIELFKKTDDVYYQHHSILISTMTNNLQLTKQEIDILINYFFKVDNYGLYEIKMFTNFAYLFDSDILVILSNNILEKFLKFEAFEETNKDYVFFLLNLINVFHTRAETDLAYRFIELAENQIKNSTDFFSLTVLKYHQGINKIQTKNFSGKELVEEALLIFKKLHNNFYTLYKKEYEDYLDLYKQPYS</sequence>
<reference evidence="2 4" key="2">
    <citation type="submission" date="2015-12" db="EMBL/GenBank/DDBJ databases">
        <authorList>
            <person name="Lauer A."/>
            <person name="Humrighouse B."/>
            <person name="Loparev V."/>
            <person name="Shewmaker P.L."/>
            <person name="Whitney A.M."/>
            <person name="McLaughlin R.W."/>
        </authorList>
    </citation>
    <scope>NUCLEOTIDE SEQUENCE [LARGE SCALE GENOMIC DNA]</scope>
    <source>
        <strain evidence="2 4">LMG 23085</strain>
    </source>
</reference>
<dbReference type="Pfam" id="PF01381">
    <property type="entry name" value="HTH_3"/>
    <property type="match status" value="1"/>
</dbReference>
<dbReference type="Pfam" id="PF21259">
    <property type="entry name" value="Rgg_C"/>
    <property type="match status" value="1"/>
</dbReference>
<gene>
    <name evidence="2" type="ORF">ATZ33_11835</name>
    <name evidence="3" type="ORF">RV15_GL001684</name>
</gene>
<dbReference type="EMBL" id="CP013614">
    <property type="protein sequence ID" value="ALS02050.1"/>
    <property type="molecule type" value="Genomic_DNA"/>
</dbReference>
<dbReference type="InterPro" id="IPR010982">
    <property type="entry name" value="Lambda_DNA-bd_dom_sf"/>
</dbReference>